<evidence type="ECO:0000259" key="3">
    <source>
        <dbReference type="Pfam" id="PF20169"/>
    </source>
</evidence>
<protein>
    <submittedName>
        <fullName evidence="4">Indolepyruvate oxidoreductase subunit beta family protein</fullName>
    </submittedName>
</protein>
<organism evidence="4 5">
    <name type="scientific">Sphingomonas oryzagri</name>
    <dbReference type="NCBI Taxonomy" id="3042314"/>
    <lineage>
        <taxon>Bacteria</taxon>
        <taxon>Pseudomonadati</taxon>
        <taxon>Pseudomonadota</taxon>
        <taxon>Alphaproteobacteria</taxon>
        <taxon>Sphingomonadales</taxon>
        <taxon>Sphingomonadaceae</taxon>
        <taxon>Sphingomonas</taxon>
    </lineage>
</organism>
<evidence type="ECO:0000256" key="1">
    <source>
        <dbReference type="ARBA" id="ARBA00023002"/>
    </source>
</evidence>
<sequence length="499" mass="53610">MDFVLPTDRDRITIAILALGGEGGGVLAEWIQELARSNGYVAQGTSVPGVAQRTGSTVYYIELIRAGAGGANRPDPVLAMMPVPGDVDIVIASELMEAGRAILRGFVSEDRTTLIGSTHRVYAISEKSAMGDGTGAGQRILDAAGRRAQRFIGFDMAAAAGKAGSVISSVMFGALAGSDALPFPRETFEGTIRHSGKAVEANLKGFGLGFTRAQEGDPAAAEAAGPAEPTTEAGRALKARVEALLPEAAHTLAIEGVRRLMDYQDRAYAEFYLNRLARLTELDDGADDWRLTREGARHLALWMAYEDTIRVADLKVRATRSTRVEAEVRLAPDQVMTVTEYMHPRLQEVAETLPAAIGSLILGSGTLRRWLEPRFAKGRHVETTSLRWFLMLRLLASLRGMRRSTLRYAQEQERIDDWLTLAHEAARSDCEAAAEILACQQLIKGYSDTFERGLDNFATVMAEARKAIGAPGAAARIAALRAAAIADDQGKALACAVAG</sequence>
<dbReference type="Gene3D" id="3.40.920.10">
    <property type="entry name" value="Pyruvate-ferredoxin oxidoreductase, PFOR, domain III"/>
    <property type="match status" value="1"/>
</dbReference>
<dbReference type="NCBIfam" id="NF006179">
    <property type="entry name" value="PRK08312.1"/>
    <property type="match status" value="1"/>
</dbReference>
<evidence type="ECO:0000313" key="4">
    <source>
        <dbReference type="EMBL" id="MDH7640023.1"/>
    </source>
</evidence>
<dbReference type="SUPFAM" id="SSF53323">
    <property type="entry name" value="Pyruvate-ferredoxin oxidoreductase, PFOR, domain III"/>
    <property type="match status" value="1"/>
</dbReference>
<dbReference type="EMBL" id="JARYGZ010000002">
    <property type="protein sequence ID" value="MDH7640023.1"/>
    <property type="molecule type" value="Genomic_DNA"/>
</dbReference>
<feature type="domain" description="Pyruvate/ketoisovalerate oxidoreductase catalytic" evidence="2">
    <location>
        <begin position="20"/>
        <end position="210"/>
    </location>
</feature>
<dbReference type="RefSeq" id="WP_281045386.1">
    <property type="nucleotide sequence ID" value="NZ_JARYGZ010000002.1"/>
</dbReference>
<evidence type="ECO:0000313" key="5">
    <source>
        <dbReference type="Proteomes" id="UP001160625"/>
    </source>
</evidence>
<dbReference type="PANTHER" id="PTHR43854:SF1">
    <property type="entry name" value="INDOLEPYRUVATE OXIDOREDUCTASE SUBUNIT IORB"/>
    <property type="match status" value="1"/>
</dbReference>
<keyword evidence="5" id="KW-1185">Reference proteome</keyword>
<evidence type="ECO:0000259" key="2">
    <source>
        <dbReference type="Pfam" id="PF01558"/>
    </source>
</evidence>
<accession>A0ABT6N4R5</accession>
<dbReference type="InterPro" id="IPR019752">
    <property type="entry name" value="Pyrv/ketoisovalerate_OxRed_cat"/>
</dbReference>
<proteinExistence type="predicted"/>
<dbReference type="PANTHER" id="PTHR43854">
    <property type="entry name" value="INDOLEPYRUVATE OXIDOREDUCTASE SUBUNIT IORB"/>
    <property type="match status" value="1"/>
</dbReference>
<dbReference type="Pfam" id="PF20169">
    <property type="entry name" value="DUF6537"/>
    <property type="match status" value="1"/>
</dbReference>
<dbReference type="Pfam" id="PF01558">
    <property type="entry name" value="POR"/>
    <property type="match status" value="1"/>
</dbReference>
<dbReference type="Proteomes" id="UP001160625">
    <property type="component" value="Unassembled WGS sequence"/>
</dbReference>
<feature type="domain" description="DUF6537" evidence="3">
    <location>
        <begin position="251"/>
        <end position="462"/>
    </location>
</feature>
<gene>
    <name evidence="4" type="ORF">QGN17_14900</name>
</gene>
<name>A0ABT6N4R5_9SPHN</name>
<comment type="caution">
    <text evidence="4">The sequence shown here is derived from an EMBL/GenBank/DDBJ whole genome shotgun (WGS) entry which is preliminary data.</text>
</comment>
<keyword evidence="1" id="KW-0560">Oxidoreductase</keyword>
<dbReference type="InterPro" id="IPR052198">
    <property type="entry name" value="IorB_Oxidoreductase"/>
</dbReference>
<reference evidence="4" key="1">
    <citation type="submission" date="2023-04" db="EMBL/GenBank/DDBJ databases">
        <title>Sphingomonas sp. MAHUQ-71 isolated from rice field.</title>
        <authorList>
            <person name="Huq M.A."/>
        </authorList>
    </citation>
    <scope>NUCLEOTIDE SEQUENCE</scope>
    <source>
        <strain evidence="4">MAHUQ-71</strain>
    </source>
</reference>
<dbReference type="InterPro" id="IPR002869">
    <property type="entry name" value="Pyrv_flavodox_OxRed_cen"/>
</dbReference>
<dbReference type="InterPro" id="IPR046667">
    <property type="entry name" value="DUF6537"/>
</dbReference>